<evidence type="ECO:0000313" key="2">
    <source>
        <dbReference type="Proteomes" id="UP001151081"/>
    </source>
</evidence>
<dbReference type="PANTHER" id="PTHR35580:SF1">
    <property type="entry name" value="PHYTASE-LIKE DOMAIN-CONTAINING PROTEIN"/>
    <property type="match status" value="1"/>
</dbReference>
<dbReference type="AlphaFoldDB" id="A0A9X3XDH6"/>
<dbReference type="Gene3D" id="2.40.10.500">
    <property type="match status" value="1"/>
</dbReference>
<proteinExistence type="predicted"/>
<dbReference type="Proteomes" id="UP001151081">
    <property type="component" value="Unassembled WGS sequence"/>
</dbReference>
<evidence type="ECO:0000313" key="1">
    <source>
        <dbReference type="EMBL" id="MDC3988347.1"/>
    </source>
</evidence>
<dbReference type="EMBL" id="JAGTJJ010000070">
    <property type="protein sequence ID" value="MDC3988347.1"/>
    <property type="molecule type" value="Genomic_DNA"/>
</dbReference>
<name>A0A9X3XDH6_9BACT</name>
<dbReference type="SUPFAM" id="SSF101898">
    <property type="entry name" value="NHL repeat"/>
    <property type="match status" value="1"/>
</dbReference>
<keyword evidence="2" id="KW-1185">Reference proteome</keyword>
<dbReference type="Gene3D" id="2.80.10.50">
    <property type="match status" value="1"/>
</dbReference>
<dbReference type="RefSeq" id="WP_272459775.1">
    <property type="nucleotide sequence ID" value="NZ_JAGTJJ010000070.1"/>
</dbReference>
<dbReference type="InterPro" id="IPR010620">
    <property type="entry name" value="SBBP_repeat"/>
</dbReference>
<comment type="caution">
    <text evidence="1">The sequence shown here is derived from an EMBL/GenBank/DDBJ whole genome shotgun (WGS) entry which is preliminary data.</text>
</comment>
<organism evidence="1 2">
    <name type="scientific">Polyangium jinanense</name>
    <dbReference type="NCBI Taxonomy" id="2829994"/>
    <lineage>
        <taxon>Bacteria</taxon>
        <taxon>Pseudomonadati</taxon>
        <taxon>Myxococcota</taxon>
        <taxon>Polyangia</taxon>
        <taxon>Polyangiales</taxon>
        <taxon>Polyangiaceae</taxon>
        <taxon>Polyangium</taxon>
    </lineage>
</organism>
<sequence length="510" mass="52203">MNPAHTLGKAMMTTGRWTAAGLCLACLAPAMLGCGPVDEMVVEEWEEIEVRGGSDVVSEEENVAEATEALTSVGFSTFVGGTGGISGGIPAVDPAGNVYVAGTASIINSSNLDIFVAKYSPSGALLWTATFGASYNESVRDIAVDNAGCVYVLAKTYAHPSQTIIVAKLNAAGNALAYYSRFGGSGEDRPYGIAVDPAGNAYVAGSTLSADFPVTPGAIQQTLRGDMDAFVTKLNAAGSSLVYSTYLGGSGSDDGMDIAVDAAGYAYVAGATYPPPNGVGLPFPTTPGAYQRTYGDPTFGGDVFVTELIPSGSAFYYSTMIGGSGSDVGYRIGVDSAYNAYVVGISDSTHFPTTPGAFRGVKKGLADEFDVFVTKVNEPGSAISYSTWVGSGPGREIPFIAVSSSGKAYVSGMTTSSSLPVTANALQKTYRGGSADGFLMELNVWGSAAAYSTYLGGSGHDSLYGVAVDKYGNAVVAGWTDSANFPVYNAAQPTPPGAPWGGFLTKFLGP</sequence>
<reference evidence="1 2" key="1">
    <citation type="submission" date="2021-04" db="EMBL/GenBank/DDBJ databases">
        <title>Genome analysis of Polyangium sp.</title>
        <authorList>
            <person name="Li Y."/>
            <person name="Wang J."/>
        </authorList>
    </citation>
    <scope>NUCLEOTIDE SEQUENCE [LARGE SCALE GENOMIC DNA]</scope>
    <source>
        <strain evidence="1 2">SDU14</strain>
    </source>
</reference>
<protein>
    <submittedName>
        <fullName evidence="1">SBBP repeat-containing protein</fullName>
    </submittedName>
</protein>
<gene>
    <name evidence="1" type="ORF">KEG57_48205</name>
</gene>
<dbReference type="Pfam" id="PF06739">
    <property type="entry name" value="SBBP"/>
    <property type="match status" value="4"/>
</dbReference>
<accession>A0A9X3XDH6</accession>
<dbReference type="PANTHER" id="PTHR35580">
    <property type="entry name" value="CELL SURFACE GLYCOPROTEIN (S-LAYER PROTEIN)-LIKE PROTEIN"/>
    <property type="match status" value="1"/>
</dbReference>
<dbReference type="InterPro" id="IPR052918">
    <property type="entry name" value="Motility_Chemotaxis_Reg"/>
</dbReference>